<dbReference type="SUPFAM" id="SSF50729">
    <property type="entry name" value="PH domain-like"/>
    <property type="match status" value="1"/>
</dbReference>
<dbReference type="Proteomes" id="UP000321570">
    <property type="component" value="Unassembled WGS sequence"/>
</dbReference>
<evidence type="ECO:0000259" key="2">
    <source>
        <dbReference type="PROSITE" id="PS50229"/>
    </source>
</evidence>
<gene>
    <name evidence="3" type="ORF">WMSIL1_LOCUS5116</name>
</gene>
<dbReference type="Pfam" id="PF00568">
    <property type="entry name" value="WH1"/>
    <property type="match status" value="1"/>
</dbReference>
<dbReference type="PANTHER" id="PTHR11202:SF22">
    <property type="entry name" value="PROTEIN ENABLED"/>
    <property type="match status" value="1"/>
</dbReference>
<name>A0A564YCI7_HYMDI</name>
<feature type="compositionally biased region" description="Polar residues" evidence="1">
    <location>
        <begin position="245"/>
        <end position="257"/>
    </location>
</feature>
<accession>A0A564YCI7</accession>
<feature type="region of interest" description="Disordered" evidence="1">
    <location>
        <begin position="148"/>
        <end position="343"/>
    </location>
</feature>
<feature type="compositionally biased region" description="Pro residues" evidence="1">
    <location>
        <begin position="314"/>
        <end position="343"/>
    </location>
</feature>
<proteinExistence type="predicted"/>
<dbReference type="SMART" id="SM00461">
    <property type="entry name" value="WH1"/>
    <property type="match status" value="1"/>
</dbReference>
<organism evidence="3 4">
    <name type="scientific">Hymenolepis diminuta</name>
    <name type="common">Rat tapeworm</name>
    <dbReference type="NCBI Taxonomy" id="6216"/>
    <lineage>
        <taxon>Eukaryota</taxon>
        <taxon>Metazoa</taxon>
        <taxon>Spiralia</taxon>
        <taxon>Lophotrochozoa</taxon>
        <taxon>Platyhelminthes</taxon>
        <taxon>Cestoda</taxon>
        <taxon>Eucestoda</taxon>
        <taxon>Cyclophyllidea</taxon>
        <taxon>Hymenolepididae</taxon>
        <taxon>Hymenolepis</taxon>
    </lineage>
</organism>
<feature type="compositionally biased region" description="Polar residues" evidence="1">
    <location>
        <begin position="287"/>
        <end position="309"/>
    </location>
</feature>
<feature type="region of interest" description="Disordered" evidence="1">
    <location>
        <begin position="104"/>
        <end position="127"/>
    </location>
</feature>
<feature type="compositionally biased region" description="Low complexity" evidence="1">
    <location>
        <begin position="116"/>
        <end position="127"/>
    </location>
</feature>
<sequence>MLYDTKSGSWNYSGNSQSLAKVQLYFNSQTNAYRVVGWSLQDREVVINCSIPRGLNYHKARPNFHQWRDAKQHVYGLSFASLDEAEAFATAVDNALEQLAALKRQQSNQTQPQPEPQVKSQQQPQHYQQSIGNEIMIANHISQQQLQSQMSQLQQLPQMQYREQPPQFEQPSYAESNRVRREENEAPGYAGVPIQTKPAPNNSTLSRGEYAMPSTLQNQPPQQQLAPPSSQSDYNESLGGYRAPSQISESGRSVNGSIGNGSVDGRYQSSSDDSVKGLIGRMPTAPSLATSNCSTPSTSDVASSPSKGSLQYAPPTPPPPPTISAAPPAPPPPPSGPPPPPPP</sequence>
<feature type="compositionally biased region" description="Low complexity" evidence="1">
    <location>
        <begin position="148"/>
        <end position="160"/>
    </location>
</feature>
<feature type="domain" description="WH1" evidence="2">
    <location>
        <begin position="1"/>
        <end position="99"/>
    </location>
</feature>
<dbReference type="Gene3D" id="2.30.29.30">
    <property type="entry name" value="Pleckstrin-homology domain (PH domain)/Phosphotyrosine-binding domain (PTB)"/>
    <property type="match status" value="1"/>
</dbReference>
<dbReference type="AlphaFoldDB" id="A0A564YCI7"/>
<evidence type="ECO:0000256" key="1">
    <source>
        <dbReference type="SAM" id="MobiDB-lite"/>
    </source>
</evidence>
<evidence type="ECO:0000313" key="4">
    <source>
        <dbReference type="Proteomes" id="UP000321570"/>
    </source>
</evidence>
<evidence type="ECO:0000313" key="3">
    <source>
        <dbReference type="EMBL" id="VUZ44971.1"/>
    </source>
</evidence>
<feature type="non-terminal residue" evidence="3">
    <location>
        <position position="343"/>
    </location>
</feature>
<feature type="compositionally biased region" description="Low complexity" evidence="1">
    <location>
        <begin position="213"/>
        <end position="232"/>
    </location>
</feature>
<dbReference type="PROSITE" id="PS50229">
    <property type="entry name" value="WH1"/>
    <property type="match status" value="1"/>
</dbReference>
<dbReference type="InterPro" id="IPR011993">
    <property type="entry name" value="PH-like_dom_sf"/>
</dbReference>
<dbReference type="InterPro" id="IPR000697">
    <property type="entry name" value="WH1/EVH1_dom"/>
</dbReference>
<reference evidence="3 4" key="1">
    <citation type="submission" date="2019-07" db="EMBL/GenBank/DDBJ databases">
        <authorList>
            <person name="Jastrzebski P J."/>
            <person name="Paukszto L."/>
            <person name="Jastrzebski P J."/>
        </authorList>
    </citation>
    <scope>NUCLEOTIDE SEQUENCE [LARGE SCALE GENOMIC DNA]</scope>
    <source>
        <strain evidence="3 4">WMS-il1</strain>
    </source>
</reference>
<dbReference type="PANTHER" id="PTHR11202">
    <property type="entry name" value="SPROUTY-RELATED, EVH1 DOMAIN-CONTAINING PROTEIN FAMILY MEMBER"/>
    <property type="match status" value="1"/>
</dbReference>
<dbReference type="EMBL" id="CABIJS010000155">
    <property type="protein sequence ID" value="VUZ44971.1"/>
    <property type="molecule type" value="Genomic_DNA"/>
</dbReference>
<dbReference type="GO" id="GO:0017124">
    <property type="term" value="F:SH3 domain binding"/>
    <property type="evidence" value="ECO:0007669"/>
    <property type="project" value="TreeGrafter"/>
</dbReference>
<protein>
    <recommendedName>
        <fullName evidence="2">WH1 domain-containing protein</fullName>
    </recommendedName>
</protein>
<keyword evidence="4" id="KW-1185">Reference proteome</keyword>